<reference evidence="1 2" key="1">
    <citation type="journal article" date="2019" name="Sci. Rep.">
        <title>Orb-weaving spider Araneus ventricosus genome elucidates the spidroin gene catalogue.</title>
        <authorList>
            <person name="Kono N."/>
            <person name="Nakamura H."/>
            <person name="Ohtoshi R."/>
            <person name="Moran D.A.P."/>
            <person name="Shinohara A."/>
            <person name="Yoshida Y."/>
            <person name="Fujiwara M."/>
            <person name="Mori M."/>
            <person name="Tomita M."/>
            <person name="Arakawa K."/>
        </authorList>
    </citation>
    <scope>NUCLEOTIDE SEQUENCE [LARGE SCALE GENOMIC DNA]</scope>
</reference>
<gene>
    <name evidence="1" type="ORF">AVEN_57687_1</name>
</gene>
<keyword evidence="2" id="KW-1185">Reference proteome</keyword>
<proteinExistence type="predicted"/>
<sequence length="110" mass="12425">MDLFSLPSTTEMQITTFELWMDMELFMSWEECSMVTPTLAFQTCSCIPPWNGARLCPTRGPGLPDRGHDLLYGGEECNEIGLKLSPDYYLSTTVEYPVQKFSPPGSPFPF</sequence>
<accession>A0A4Y2LCV6</accession>
<dbReference type="AlphaFoldDB" id="A0A4Y2LCV6"/>
<organism evidence="1 2">
    <name type="scientific">Araneus ventricosus</name>
    <name type="common">Orbweaver spider</name>
    <name type="synonym">Epeira ventricosa</name>
    <dbReference type="NCBI Taxonomy" id="182803"/>
    <lineage>
        <taxon>Eukaryota</taxon>
        <taxon>Metazoa</taxon>
        <taxon>Ecdysozoa</taxon>
        <taxon>Arthropoda</taxon>
        <taxon>Chelicerata</taxon>
        <taxon>Arachnida</taxon>
        <taxon>Araneae</taxon>
        <taxon>Araneomorphae</taxon>
        <taxon>Entelegynae</taxon>
        <taxon>Araneoidea</taxon>
        <taxon>Araneidae</taxon>
        <taxon>Araneus</taxon>
    </lineage>
</organism>
<dbReference type="EMBL" id="BGPR01005695">
    <property type="protein sequence ID" value="GBN12578.1"/>
    <property type="molecule type" value="Genomic_DNA"/>
</dbReference>
<comment type="caution">
    <text evidence="1">The sequence shown here is derived from an EMBL/GenBank/DDBJ whole genome shotgun (WGS) entry which is preliminary data.</text>
</comment>
<evidence type="ECO:0000313" key="2">
    <source>
        <dbReference type="Proteomes" id="UP000499080"/>
    </source>
</evidence>
<evidence type="ECO:0000313" key="1">
    <source>
        <dbReference type="EMBL" id="GBN12578.1"/>
    </source>
</evidence>
<name>A0A4Y2LCV6_ARAVE</name>
<protein>
    <submittedName>
        <fullName evidence="1">Uncharacterized protein</fullName>
    </submittedName>
</protein>
<dbReference type="Proteomes" id="UP000499080">
    <property type="component" value="Unassembled WGS sequence"/>
</dbReference>